<dbReference type="AlphaFoldDB" id="A0A9P3C2B9"/>
<gene>
    <name evidence="1" type="ORF">Aspvir_008448</name>
</gene>
<dbReference type="Proteomes" id="UP000710440">
    <property type="component" value="Unassembled WGS sequence"/>
</dbReference>
<proteinExistence type="predicted"/>
<name>A0A9P3C2B9_ASPVI</name>
<evidence type="ECO:0000313" key="2">
    <source>
        <dbReference type="Proteomes" id="UP000710440"/>
    </source>
</evidence>
<accession>A0A9P3C2B9</accession>
<protein>
    <submittedName>
        <fullName evidence="1">Uncharacterized protein</fullName>
    </submittedName>
</protein>
<dbReference type="GeneID" id="66936430"/>
<dbReference type="OrthoDB" id="4493540at2759"/>
<dbReference type="RefSeq" id="XP_043127553.1">
    <property type="nucleotide sequence ID" value="XM_043271618.1"/>
</dbReference>
<sequence length="136" mass="16087">MSGPKRVILRLSESDLNPDDVYEPVRLYLEKHGHSSDELATERHFIHVQPPNPHILQNDPKIHIVIDLEKDQFSGPLDSNFPHDLHRIRRKDDKLEIYAYREGAWLENFKRQIRHFTDGCYPWGMTTMDSRKRDAS</sequence>
<comment type="caution">
    <text evidence="1">The sequence shown here is derived from an EMBL/GenBank/DDBJ whole genome shotgun (WGS) entry which is preliminary data.</text>
</comment>
<dbReference type="EMBL" id="BOPL01000006">
    <property type="protein sequence ID" value="GIK04367.1"/>
    <property type="molecule type" value="Genomic_DNA"/>
</dbReference>
<evidence type="ECO:0000313" key="1">
    <source>
        <dbReference type="EMBL" id="GIK04367.1"/>
    </source>
</evidence>
<reference evidence="1 2" key="1">
    <citation type="submission" date="2021-02" db="EMBL/GenBank/DDBJ databases">
        <title>Pan-genome distribution and transcriptional activeness of fungal secondary metabolism genes in Aspergillus section Fumigati.</title>
        <authorList>
            <person name="Takahashi H."/>
            <person name="Umemura M."/>
            <person name="Ninomiya A."/>
            <person name="Kusuya Y."/>
            <person name="Urayama S."/>
            <person name="Shimizu M."/>
            <person name="Watanabe A."/>
            <person name="Kamei K."/>
            <person name="Yaguchi T."/>
            <person name="Hagiwara D."/>
        </authorList>
    </citation>
    <scope>NUCLEOTIDE SEQUENCE [LARGE SCALE GENOMIC DNA]</scope>
    <source>
        <strain evidence="1 2">IFM 47045</strain>
    </source>
</reference>
<keyword evidence="2" id="KW-1185">Reference proteome</keyword>
<organism evidence="1 2">
    <name type="scientific">Aspergillus viridinutans</name>
    <dbReference type="NCBI Taxonomy" id="75553"/>
    <lineage>
        <taxon>Eukaryota</taxon>
        <taxon>Fungi</taxon>
        <taxon>Dikarya</taxon>
        <taxon>Ascomycota</taxon>
        <taxon>Pezizomycotina</taxon>
        <taxon>Eurotiomycetes</taxon>
        <taxon>Eurotiomycetidae</taxon>
        <taxon>Eurotiales</taxon>
        <taxon>Aspergillaceae</taxon>
        <taxon>Aspergillus</taxon>
        <taxon>Aspergillus subgen. Fumigati</taxon>
    </lineage>
</organism>